<evidence type="ECO:0000313" key="1">
    <source>
        <dbReference type="EMBL" id="MEF3077576.1"/>
    </source>
</evidence>
<dbReference type="InterPro" id="IPR029044">
    <property type="entry name" value="Nucleotide-diphossugar_trans"/>
</dbReference>
<keyword evidence="1" id="KW-0808">Transferase</keyword>
<accession>A0ABU7W0S2</accession>
<dbReference type="PANTHER" id="PTHR21485:SF6">
    <property type="entry name" value="N-ACYLNEURAMINATE CYTIDYLYLTRANSFERASE-RELATED"/>
    <property type="match status" value="1"/>
</dbReference>
<name>A0ABU7W0S2_9FLAO</name>
<dbReference type="EC" id="2.7.7.-" evidence="1"/>
<sequence>MRPLVLIPARGGSKGVPGKNIKLLNGKPLIQYTIDAARATFNDNVICVSTDDKKIKSTVESLGLEVPFLRPEVLATDTATSEDVIKHALKFYKERGYQADTLILLQPTSPFRTAQHIKDALTHYNDNLDMLVSVKETKSNPYYVLREENEQGYLVKSKVSNAKRRQDVPTVWELNGAIYIINTRSIEDNSLAELAKVKKFEMDELSSHDIDTVLDWKVAEEISKMDE</sequence>
<protein>
    <submittedName>
        <fullName evidence="1">Acylneuraminate cytidylyltransferase family protein</fullName>
        <ecNumber evidence="1">2.7.7.-</ecNumber>
    </submittedName>
</protein>
<organism evidence="1 2">
    <name type="scientific">Winogradskyella poriferorum</name>
    <dbReference type="NCBI Taxonomy" id="307627"/>
    <lineage>
        <taxon>Bacteria</taxon>
        <taxon>Pseudomonadati</taxon>
        <taxon>Bacteroidota</taxon>
        <taxon>Flavobacteriia</taxon>
        <taxon>Flavobacteriales</taxon>
        <taxon>Flavobacteriaceae</taxon>
        <taxon>Winogradskyella</taxon>
    </lineage>
</organism>
<keyword evidence="2" id="KW-1185">Reference proteome</keyword>
<dbReference type="RefSeq" id="WP_331808410.1">
    <property type="nucleotide sequence ID" value="NZ_JAZHOU010000001.1"/>
</dbReference>
<dbReference type="Pfam" id="PF02348">
    <property type="entry name" value="CTP_transf_3"/>
    <property type="match status" value="1"/>
</dbReference>
<dbReference type="InterPro" id="IPR003329">
    <property type="entry name" value="Cytidylyl_trans"/>
</dbReference>
<dbReference type="PANTHER" id="PTHR21485">
    <property type="entry name" value="HAD SUPERFAMILY MEMBERS CMAS AND KDSC"/>
    <property type="match status" value="1"/>
</dbReference>
<dbReference type="CDD" id="cd02513">
    <property type="entry name" value="CMP-NeuAc_Synthase"/>
    <property type="match status" value="1"/>
</dbReference>
<evidence type="ECO:0000313" key="2">
    <source>
        <dbReference type="Proteomes" id="UP001356704"/>
    </source>
</evidence>
<dbReference type="InterPro" id="IPR050793">
    <property type="entry name" value="CMP-NeuNAc_synthase"/>
</dbReference>
<proteinExistence type="predicted"/>
<keyword evidence="1" id="KW-0548">Nucleotidyltransferase</keyword>
<gene>
    <name evidence="1" type="ORF">V1468_01050</name>
</gene>
<dbReference type="GO" id="GO:0016779">
    <property type="term" value="F:nucleotidyltransferase activity"/>
    <property type="evidence" value="ECO:0007669"/>
    <property type="project" value="UniProtKB-KW"/>
</dbReference>
<dbReference type="Proteomes" id="UP001356704">
    <property type="component" value="Unassembled WGS sequence"/>
</dbReference>
<dbReference type="Gene3D" id="3.90.550.10">
    <property type="entry name" value="Spore Coat Polysaccharide Biosynthesis Protein SpsA, Chain A"/>
    <property type="match status" value="1"/>
</dbReference>
<dbReference type="SUPFAM" id="SSF53448">
    <property type="entry name" value="Nucleotide-diphospho-sugar transferases"/>
    <property type="match status" value="1"/>
</dbReference>
<reference evidence="1 2" key="1">
    <citation type="submission" date="2024-02" db="EMBL/GenBank/DDBJ databases">
        <title>Winogradskyella poriferorum JCM 12885.</title>
        <authorList>
            <person name="Zhang D.-F."/>
            <person name="Fu Z.-Y."/>
        </authorList>
    </citation>
    <scope>NUCLEOTIDE SEQUENCE [LARGE SCALE GENOMIC DNA]</scope>
    <source>
        <strain evidence="1 2">JCM 12885</strain>
    </source>
</reference>
<dbReference type="EMBL" id="JAZHOU010000001">
    <property type="protein sequence ID" value="MEF3077576.1"/>
    <property type="molecule type" value="Genomic_DNA"/>
</dbReference>
<comment type="caution">
    <text evidence="1">The sequence shown here is derived from an EMBL/GenBank/DDBJ whole genome shotgun (WGS) entry which is preliminary data.</text>
</comment>